<name>A0A6I6E5A0_THETI</name>
<dbReference type="Gene3D" id="3.40.1520.20">
    <property type="match status" value="1"/>
</dbReference>
<dbReference type="InterPro" id="IPR014004">
    <property type="entry name" value="Transpt-assoc_nodulatn_dom_bac"/>
</dbReference>
<dbReference type="KEGG" id="ttp:E6P07_01905"/>
<feature type="chain" id="PRO_5026284364" evidence="2">
    <location>
        <begin position="24"/>
        <end position="202"/>
    </location>
</feature>
<keyword evidence="1 2" id="KW-0732">Signal</keyword>
<dbReference type="PROSITE" id="PS50914">
    <property type="entry name" value="BON"/>
    <property type="match status" value="1"/>
</dbReference>
<evidence type="ECO:0000256" key="1">
    <source>
        <dbReference type="ARBA" id="ARBA00022729"/>
    </source>
</evidence>
<protein>
    <submittedName>
        <fullName evidence="4">BON domain-containing protein</fullName>
    </submittedName>
</protein>
<keyword evidence="5" id="KW-1185">Reference proteome</keyword>
<organism evidence="4 5">
    <name type="scientific">Thermochromatium tepidum ATCC 43061</name>
    <dbReference type="NCBI Taxonomy" id="316276"/>
    <lineage>
        <taxon>Bacteria</taxon>
        <taxon>Pseudomonadati</taxon>
        <taxon>Pseudomonadota</taxon>
        <taxon>Gammaproteobacteria</taxon>
        <taxon>Chromatiales</taxon>
        <taxon>Chromatiaceae</taxon>
        <taxon>Thermochromatium</taxon>
    </lineage>
</organism>
<dbReference type="Proteomes" id="UP000426424">
    <property type="component" value="Chromosome"/>
</dbReference>
<dbReference type="Pfam" id="PF04972">
    <property type="entry name" value="BON"/>
    <property type="match status" value="2"/>
</dbReference>
<evidence type="ECO:0000256" key="2">
    <source>
        <dbReference type="SAM" id="SignalP"/>
    </source>
</evidence>
<sequence length="202" mass="21949">MNRTHLKPITLAGVILVSALSAAGCAPLVVGGAAVVGASAIHDRRPTQAILDDRYIELAAAQAIFQDRELRDGARLVVTSYNRSVLLTGQAESAALARRAAERISRLPRVARVIDEVRVGPRIGMSRQSEDAYIASRAKLELAGIELPDFDPTRVKIVVEDGVLYLLGLVTPREADLVAERVRYVPGVRTVVKLFEYWTPNA</sequence>
<feature type="signal peptide" evidence="2">
    <location>
        <begin position="1"/>
        <end position="23"/>
    </location>
</feature>
<gene>
    <name evidence="4" type="ORF">E6P07_01905</name>
</gene>
<dbReference type="AlphaFoldDB" id="A0A6I6E5A0"/>
<dbReference type="PROSITE" id="PS51257">
    <property type="entry name" value="PROKAR_LIPOPROTEIN"/>
    <property type="match status" value="1"/>
</dbReference>
<dbReference type="PANTHER" id="PTHR34606">
    <property type="entry name" value="BON DOMAIN-CONTAINING PROTEIN"/>
    <property type="match status" value="1"/>
</dbReference>
<reference evidence="4 5" key="1">
    <citation type="submission" date="2019-12" db="EMBL/GenBank/DDBJ databases">
        <title>The complete genome of the thermophilic, anoxygenic phototrophic gammaproteobacterium Thermochromatium tepidum.</title>
        <authorList>
            <person name="Sattley W.M."/>
            <person name="Swingley W.D."/>
            <person name="Burchell B.M."/>
            <person name="Gurbani S.A."/>
            <person name="Kujawa C.M."/>
            <person name="Nuccio D.A."/>
            <person name="Schladweiler J."/>
            <person name="Shaffer K.N."/>
            <person name="Stokes L.M."/>
            <person name="Touchman J.W."/>
            <person name="Blankenship R.E."/>
            <person name="Madigan M.T."/>
        </authorList>
    </citation>
    <scope>NUCLEOTIDE SEQUENCE [LARGE SCALE GENOMIC DNA]</scope>
    <source>
        <strain evidence="4 5">ATCC 43061</strain>
    </source>
</reference>
<dbReference type="EMBL" id="CP039268">
    <property type="protein sequence ID" value="QGU31843.1"/>
    <property type="molecule type" value="Genomic_DNA"/>
</dbReference>
<dbReference type="InterPro" id="IPR007055">
    <property type="entry name" value="BON_dom"/>
</dbReference>
<dbReference type="PANTHER" id="PTHR34606:SF4">
    <property type="entry name" value="OUTER MEMBRANE LIPOPROTEIN DOLP"/>
    <property type="match status" value="1"/>
</dbReference>
<proteinExistence type="predicted"/>
<feature type="domain" description="BON" evidence="3">
    <location>
        <begin position="52"/>
        <end position="121"/>
    </location>
</feature>
<evidence type="ECO:0000313" key="5">
    <source>
        <dbReference type="Proteomes" id="UP000426424"/>
    </source>
</evidence>
<accession>A0A6I6E5A0</accession>
<evidence type="ECO:0000313" key="4">
    <source>
        <dbReference type="EMBL" id="QGU31843.1"/>
    </source>
</evidence>
<evidence type="ECO:0000259" key="3">
    <source>
        <dbReference type="PROSITE" id="PS50914"/>
    </source>
</evidence>
<dbReference type="SMART" id="SM00749">
    <property type="entry name" value="BON"/>
    <property type="match status" value="2"/>
</dbReference>
<dbReference type="OrthoDB" id="9783990at2"/>
<dbReference type="InterPro" id="IPR051686">
    <property type="entry name" value="Lipoprotein_DolP"/>
</dbReference>